<evidence type="ECO:0000256" key="1">
    <source>
        <dbReference type="SAM" id="MobiDB-lite"/>
    </source>
</evidence>
<evidence type="ECO:0000313" key="3">
    <source>
        <dbReference type="Proteomes" id="UP001196413"/>
    </source>
</evidence>
<proteinExistence type="predicted"/>
<feature type="region of interest" description="Disordered" evidence="1">
    <location>
        <begin position="1"/>
        <end position="28"/>
    </location>
</feature>
<feature type="compositionally biased region" description="Basic and acidic residues" evidence="1">
    <location>
        <begin position="1"/>
        <end position="12"/>
    </location>
</feature>
<reference evidence="2" key="1">
    <citation type="submission" date="2021-06" db="EMBL/GenBank/DDBJ databases">
        <title>Parelaphostrongylus tenuis whole genome reference sequence.</title>
        <authorList>
            <person name="Garwood T.J."/>
            <person name="Larsen P.A."/>
            <person name="Fountain-Jones N.M."/>
            <person name="Garbe J.R."/>
            <person name="Macchietto M.G."/>
            <person name="Kania S.A."/>
            <person name="Gerhold R.W."/>
            <person name="Richards J.E."/>
            <person name="Wolf T.M."/>
        </authorList>
    </citation>
    <scope>NUCLEOTIDE SEQUENCE</scope>
    <source>
        <strain evidence="2">MNPRO001-30</strain>
        <tissue evidence="2">Meninges</tissue>
    </source>
</reference>
<evidence type="ECO:0000313" key="2">
    <source>
        <dbReference type="EMBL" id="KAJ1374862.1"/>
    </source>
</evidence>
<dbReference type="Gene3D" id="1.10.10.1450">
    <property type="match status" value="1"/>
</dbReference>
<organism evidence="2 3">
    <name type="scientific">Parelaphostrongylus tenuis</name>
    <name type="common">Meningeal worm</name>
    <dbReference type="NCBI Taxonomy" id="148309"/>
    <lineage>
        <taxon>Eukaryota</taxon>
        <taxon>Metazoa</taxon>
        <taxon>Ecdysozoa</taxon>
        <taxon>Nematoda</taxon>
        <taxon>Chromadorea</taxon>
        <taxon>Rhabditida</taxon>
        <taxon>Rhabditina</taxon>
        <taxon>Rhabditomorpha</taxon>
        <taxon>Strongyloidea</taxon>
        <taxon>Metastrongylidae</taxon>
        <taxon>Parelaphostrongylus</taxon>
    </lineage>
</organism>
<name>A0AAD5RES3_PARTN</name>
<dbReference type="Proteomes" id="UP001196413">
    <property type="component" value="Unassembled WGS sequence"/>
</dbReference>
<gene>
    <name evidence="2" type="ORF">KIN20_037964</name>
</gene>
<protein>
    <submittedName>
        <fullName evidence="2">Uncharacterized protein</fullName>
    </submittedName>
</protein>
<accession>A0AAD5RES3</accession>
<dbReference type="AlphaFoldDB" id="A0AAD5RES3"/>
<sequence length="119" mass="13600">MSSSPQKDHRLDGPTSSPKLKREISSESSFPCAMDNVPFVRTAFRMELSKEEIRLLLHFHYKLGVNASGAHRPIGKVYGEEICGVCTAQTAQRRFKIFCEKGDRLTEKPRERCSREVDR</sequence>
<keyword evidence="3" id="KW-1185">Reference proteome</keyword>
<dbReference type="EMBL" id="JAHQIW010007493">
    <property type="protein sequence ID" value="KAJ1374862.1"/>
    <property type="molecule type" value="Genomic_DNA"/>
</dbReference>
<comment type="caution">
    <text evidence="2">The sequence shown here is derived from an EMBL/GenBank/DDBJ whole genome shotgun (WGS) entry which is preliminary data.</text>
</comment>